<proteinExistence type="predicted"/>
<keyword evidence="1" id="KW-0472">Membrane</keyword>
<keyword evidence="1" id="KW-0812">Transmembrane</keyword>
<evidence type="ECO:0000313" key="2">
    <source>
        <dbReference type="EMBL" id="SLM32553.1"/>
    </source>
</evidence>
<keyword evidence="3" id="KW-1185">Reference proteome</keyword>
<organism evidence="2 3">
    <name type="scientific">Desulfamplus magnetovallimortis</name>
    <dbReference type="NCBI Taxonomy" id="1246637"/>
    <lineage>
        <taxon>Bacteria</taxon>
        <taxon>Pseudomonadati</taxon>
        <taxon>Thermodesulfobacteriota</taxon>
        <taxon>Desulfobacteria</taxon>
        <taxon>Desulfobacterales</taxon>
        <taxon>Desulfobacteraceae</taxon>
        <taxon>Desulfamplus</taxon>
    </lineage>
</organism>
<reference evidence="2 3" key="1">
    <citation type="submission" date="2017-03" db="EMBL/GenBank/DDBJ databases">
        <authorList>
            <person name="Afonso C.L."/>
            <person name="Miller P.J."/>
            <person name="Scott M.A."/>
            <person name="Spackman E."/>
            <person name="Goraichik I."/>
            <person name="Dimitrov K.M."/>
            <person name="Suarez D.L."/>
            <person name="Swayne D.E."/>
        </authorList>
    </citation>
    <scope>NUCLEOTIDE SEQUENCE [LARGE SCALE GENOMIC DNA]</scope>
    <source>
        <strain evidence="2">PRJEB14757</strain>
    </source>
</reference>
<feature type="transmembrane region" description="Helical" evidence="1">
    <location>
        <begin position="34"/>
        <end position="55"/>
    </location>
</feature>
<dbReference type="AlphaFoldDB" id="A0A1W1HJC5"/>
<name>A0A1W1HJC5_9BACT</name>
<keyword evidence="1" id="KW-1133">Transmembrane helix</keyword>
<dbReference type="STRING" id="1246637.MTBBW1_760017"/>
<accession>A0A1W1HJC5</accession>
<gene>
    <name evidence="2" type="ORF">MTBBW1_760017</name>
</gene>
<sequence>MIGSGLQIRKKLVLIGSGLQIKNKNWHGKQNDALINNPVTIIISGFLTITIRASIKK</sequence>
<evidence type="ECO:0000256" key="1">
    <source>
        <dbReference type="SAM" id="Phobius"/>
    </source>
</evidence>
<protein>
    <submittedName>
        <fullName evidence="2">Uncharacterized protein</fullName>
    </submittedName>
</protein>
<dbReference type="EMBL" id="FWEV01000321">
    <property type="protein sequence ID" value="SLM32553.1"/>
    <property type="molecule type" value="Genomic_DNA"/>
</dbReference>
<dbReference type="Proteomes" id="UP000191931">
    <property type="component" value="Unassembled WGS sequence"/>
</dbReference>
<evidence type="ECO:0000313" key="3">
    <source>
        <dbReference type="Proteomes" id="UP000191931"/>
    </source>
</evidence>